<dbReference type="PANTHER" id="PTHR40057">
    <property type="entry name" value="SLR1162 PROTEIN"/>
    <property type="match status" value="1"/>
</dbReference>
<gene>
    <name evidence="2" type="ORF">NBZ79_04630</name>
</gene>
<evidence type="ECO:0000313" key="3">
    <source>
        <dbReference type="Proteomes" id="UP001056291"/>
    </source>
</evidence>
<keyword evidence="1" id="KW-0472">Membrane</keyword>
<evidence type="ECO:0008006" key="4">
    <source>
        <dbReference type="Google" id="ProtNLM"/>
    </source>
</evidence>
<sequence length="196" mass="21814">MRSHTLSQDGNSDGSTVLIVTNHVLTEHQPAYEILVKELHDIIRQLPNFQTVDVVRHIAPEQTEYTVILRFSAVVNFTEVWKSPQIVLKLKEIEKLTGEPPKYAEAAGLELWVDHDATGKMVIPPYWKRVVLSIIGVYPMLLLLLGLGAPIIGGLPKPVQTLITVVILSSLLAWPIMPLLGKALRPWLYAGSSNSR</sequence>
<organism evidence="2 3">
    <name type="scientific">Sneathiella marina</name>
    <dbReference type="NCBI Taxonomy" id="2950108"/>
    <lineage>
        <taxon>Bacteria</taxon>
        <taxon>Pseudomonadati</taxon>
        <taxon>Pseudomonadota</taxon>
        <taxon>Alphaproteobacteria</taxon>
        <taxon>Sneathiellales</taxon>
        <taxon>Sneathiellaceae</taxon>
        <taxon>Sneathiella</taxon>
    </lineage>
</organism>
<dbReference type="InterPro" id="IPR038762">
    <property type="entry name" value="ABM_predict"/>
</dbReference>
<keyword evidence="1" id="KW-0812">Transmembrane</keyword>
<reference evidence="2" key="1">
    <citation type="submission" date="2022-06" db="EMBL/GenBank/DDBJ databases">
        <title>Sneathiella actinostolidae sp. nov., isolated from a sea anemonein the Western Pacific Ocean.</title>
        <authorList>
            <person name="Wei M.J."/>
        </authorList>
    </citation>
    <scope>NUCLEOTIDE SEQUENCE</scope>
    <source>
        <strain evidence="2">PHK-P5</strain>
    </source>
</reference>
<protein>
    <recommendedName>
        <fullName evidence="4">Antibiotic biosynthesis monooxygenase</fullName>
    </recommendedName>
</protein>
<feature type="transmembrane region" description="Helical" evidence="1">
    <location>
        <begin position="159"/>
        <end position="180"/>
    </location>
</feature>
<evidence type="ECO:0000256" key="1">
    <source>
        <dbReference type="SAM" id="Phobius"/>
    </source>
</evidence>
<proteinExistence type="predicted"/>
<dbReference type="RefSeq" id="WP_251935915.1">
    <property type="nucleotide sequence ID" value="NZ_CP098747.1"/>
</dbReference>
<keyword evidence="3" id="KW-1185">Reference proteome</keyword>
<feature type="transmembrane region" description="Helical" evidence="1">
    <location>
        <begin position="130"/>
        <end position="153"/>
    </location>
</feature>
<evidence type="ECO:0000313" key="2">
    <source>
        <dbReference type="EMBL" id="USG62262.1"/>
    </source>
</evidence>
<name>A0ABY4W4Z7_9PROT</name>
<dbReference type="Proteomes" id="UP001056291">
    <property type="component" value="Chromosome"/>
</dbReference>
<keyword evidence="1" id="KW-1133">Transmembrane helix</keyword>
<dbReference type="PANTHER" id="PTHR40057:SF1">
    <property type="entry name" value="SLR1162 PROTEIN"/>
    <property type="match status" value="1"/>
</dbReference>
<dbReference type="EMBL" id="CP098747">
    <property type="protein sequence ID" value="USG62262.1"/>
    <property type="molecule type" value="Genomic_DNA"/>
</dbReference>
<accession>A0ABY4W4Z7</accession>